<dbReference type="Gene3D" id="3.30.420.10">
    <property type="entry name" value="Ribonuclease H-like superfamily/Ribonuclease H"/>
    <property type="match status" value="1"/>
</dbReference>
<evidence type="ECO:0000256" key="5">
    <source>
        <dbReference type="ARBA" id="ARBA00007383"/>
    </source>
</evidence>
<comment type="cofactor">
    <cofactor evidence="14 15">
        <name>Mn(2+)</name>
        <dbReference type="ChEBI" id="CHEBI:29035"/>
    </cofactor>
    <cofactor evidence="14 15">
        <name>Mg(2+)</name>
        <dbReference type="ChEBI" id="CHEBI:18420"/>
    </cofactor>
    <text evidence="14 15">Manganese or magnesium. Binds 1 divalent metal ion per monomer in the absence of substrate. May bind a second metal ion after substrate binding.</text>
</comment>
<dbReference type="SUPFAM" id="SSF53098">
    <property type="entry name" value="Ribonuclease H-like"/>
    <property type="match status" value="1"/>
</dbReference>
<keyword evidence="11 14" id="KW-0255">Endonuclease</keyword>
<comment type="function">
    <text evidence="3 14 16">Endonuclease that specifically degrades the RNA of RNA-DNA hybrids.</text>
</comment>
<evidence type="ECO:0000259" key="17">
    <source>
        <dbReference type="PROSITE" id="PS51975"/>
    </source>
</evidence>
<keyword evidence="9 14" id="KW-0540">Nuclease</keyword>
<evidence type="ECO:0000256" key="1">
    <source>
        <dbReference type="ARBA" id="ARBA00000077"/>
    </source>
</evidence>
<dbReference type="InterPro" id="IPR022898">
    <property type="entry name" value="RNase_HII"/>
</dbReference>
<dbReference type="HAMAP" id="MF_00052_B">
    <property type="entry name" value="RNase_HII_B"/>
    <property type="match status" value="1"/>
</dbReference>
<evidence type="ECO:0000256" key="9">
    <source>
        <dbReference type="ARBA" id="ARBA00022722"/>
    </source>
</evidence>
<organism evidence="18 19">
    <name type="scientific">Acidiferrobacter thiooxydans</name>
    <dbReference type="NCBI Taxonomy" id="163359"/>
    <lineage>
        <taxon>Bacteria</taxon>
        <taxon>Pseudomonadati</taxon>
        <taxon>Pseudomonadota</taxon>
        <taxon>Gammaproteobacteria</taxon>
        <taxon>Acidiferrobacterales</taxon>
        <taxon>Acidiferrobacteraceae</taxon>
        <taxon>Acidiferrobacter</taxon>
    </lineage>
</organism>
<evidence type="ECO:0000256" key="14">
    <source>
        <dbReference type="HAMAP-Rule" id="MF_00052"/>
    </source>
</evidence>
<evidence type="ECO:0000256" key="7">
    <source>
        <dbReference type="ARBA" id="ARBA00019179"/>
    </source>
</evidence>
<dbReference type="GO" id="GO:0030145">
    <property type="term" value="F:manganese ion binding"/>
    <property type="evidence" value="ECO:0007669"/>
    <property type="project" value="UniProtKB-UniRule"/>
</dbReference>
<dbReference type="GO" id="GO:0004523">
    <property type="term" value="F:RNA-DNA hybrid ribonuclease activity"/>
    <property type="evidence" value="ECO:0007669"/>
    <property type="project" value="UniProtKB-UniRule"/>
</dbReference>
<dbReference type="InterPro" id="IPR012337">
    <property type="entry name" value="RNaseH-like_sf"/>
</dbReference>
<comment type="caution">
    <text evidence="18">The sequence shown here is derived from an EMBL/GenBank/DDBJ whole genome shotgun (WGS) entry which is preliminary data.</text>
</comment>
<evidence type="ECO:0000256" key="4">
    <source>
        <dbReference type="ARBA" id="ARBA00004496"/>
    </source>
</evidence>
<dbReference type="PANTHER" id="PTHR10954">
    <property type="entry name" value="RIBONUCLEASE H2 SUBUNIT A"/>
    <property type="match status" value="1"/>
</dbReference>
<comment type="subcellular location">
    <subcellularLocation>
        <location evidence="4 14">Cytoplasm</location>
    </subcellularLocation>
</comment>
<dbReference type="Pfam" id="PF01351">
    <property type="entry name" value="RNase_HII"/>
    <property type="match status" value="1"/>
</dbReference>
<feature type="domain" description="RNase H type-2" evidence="17">
    <location>
        <begin position="2"/>
        <end position="189"/>
    </location>
</feature>
<dbReference type="InterPro" id="IPR024567">
    <property type="entry name" value="RNase_HII/HIII_dom"/>
</dbReference>
<dbReference type="InterPro" id="IPR001352">
    <property type="entry name" value="RNase_HII/HIII"/>
</dbReference>
<comment type="cofactor">
    <cofactor evidence="2">
        <name>Mg(2+)</name>
        <dbReference type="ChEBI" id="CHEBI:18420"/>
    </cofactor>
</comment>
<evidence type="ECO:0000256" key="15">
    <source>
        <dbReference type="PROSITE-ProRule" id="PRU01319"/>
    </source>
</evidence>
<proteinExistence type="inferred from homology"/>
<dbReference type="PROSITE" id="PS51975">
    <property type="entry name" value="RNASE_H_2"/>
    <property type="match status" value="1"/>
</dbReference>
<dbReference type="NCBIfam" id="NF000595">
    <property type="entry name" value="PRK00015.1-3"/>
    <property type="match status" value="1"/>
</dbReference>
<keyword evidence="8 14" id="KW-0963">Cytoplasm</keyword>
<evidence type="ECO:0000256" key="10">
    <source>
        <dbReference type="ARBA" id="ARBA00022723"/>
    </source>
</evidence>
<evidence type="ECO:0000256" key="8">
    <source>
        <dbReference type="ARBA" id="ARBA00022490"/>
    </source>
</evidence>
<dbReference type="GO" id="GO:0043137">
    <property type="term" value="P:DNA replication, removal of RNA primer"/>
    <property type="evidence" value="ECO:0007669"/>
    <property type="project" value="TreeGrafter"/>
</dbReference>
<feature type="binding site" evidence="14 15">
    <location>
        <position position="9"/>
    </location>
    <ligand>
        <name>a divalent metal cation</name>
        <dbReference type="ChEBI" id="CHEBI:60240"/>
    </ligand>
</feature>
<protein>
    <recommendedName>
        <fullName evidence="7 14">Ribonuclease HII</fullName>
        <shortName evidence="14">RNase HII</shortName>
        <ecNumber evidence="6 14">3.1.26.4</ecNumber>
    </recommendedName>
</protein>
<dbReference type="RefSeq" id="WP_114282558.1">
    <property type="nucleotide sequence ID" value="NZ_PSYR01000001.1"/>
</dbReference>
<feature type="binding site" evidence="14 15">
    <location>
        <position position="100"/>
    </location>
    <ligand>
        <name>a divalent metal cation</name>
        <dbReference type="ChEBI" id="CHEBI:60240"/>
    </ligand>
</feature>
<reference evidence="18 19" key="1">
    <citation type="submission" date="2018-02" db="EMBL/GenBank/DDBJ databases">
        <title>Insights into the biology of acidophilic members of the Acidiferrobacteraceae family derived from comparative genomic analyses.</title>
        <authorList>
            <person name="Issotta F."/>
            <person name="Thyssen C."/>
            <person name="Mena C."/>
            <person name="Moya A."/>
            <person name="Bellenberg S."/>
            <person name="Sproer C."/>
            <person name="Covarrubias P.C."/>
            <person name="Sand W."/>
            <person name="Quatrini R."/>
            <person name="Vera M."/>
        </authorList>
    </citation>
    <scope>NUCLEOTIDE SEQUENCE [LARGE SCALE GENOMIC DNA]</scope>
    <source>
        <strain evidence="19">m-1</strain>
    </source>
</reference>
<name>A0A368HIL4_9GAMM</name>
<evidence type="ECO:0000256" key="12">
    <source>
        <dbReference type="ARBA" id="ARBA00022801"/>
    </source>
</evidence>
<dbReference type="EMBL" id="PSYR01000001">
    <property type="protein sequence ID" value="RCN59216.1"/>
    <property type="molecule type" value="Genomic_DNA"/>
</dbReference>
<evidence type="ECO:0000256" key="16">
    <source>
        <dbReference type="RuleBase" id="RU003515"/>
    </source>
</evidence>
<dbReference type="NCBIfam" id="NF000596">
    <property type="entry name" value="PRK00015.1-4"/>
    <property type="match status" value="1"/>
</dbReference>
<sequence>MRIVAGIDEVGMGPLAGPVVAAAVVLGPRHGLSGLKDSKQLTERARERLAGEIRARAQAWALGQACAAEVDRLNVLQAAWLAMRRAVDNLALTLDLALVDGVHVPVLPCPARAIVRGDARVPAISAASIVAKVARDAEMRDWDAVYPEYGFARHKGYGTAHHLEALARLGSCPLHRMSFAPVRDARRRS</sequence>
<keyword evidence="13 14" id="KW-0464">Manganese</keyword>
<comment type="catalytic activity">
    <reaction evidence="1 14 15 16">
        <text>Endonucleolytic cleavage to 5'-phosphomonoester.</text>
        <dbReference type="EC" id="3.1.26.4"/>
    </reaction>
</comment>
<keyword evidence="10 14" id="KW-0479">Metal-binding</keyword>
<accession>A0A368HIL4</accession>
<dbReference type="InterPro" id="IPR036397">
    <property type="entry name" value="RNaseH_sf"/>
</dbReference>
<evidence type="ECO:0000256" key="3">
    <source>
        <dbReference type="ARBA" id="ARBA00004065"/>
    </source>
</evidence>
<evidence type="ECO:0000256" key="6">
    <source>
        <dbReference type="ARBA" id="ARBA00012180"/>
    </source>
</evidence>
<dbReference type="GO" id="GO:0032299">
    <property type="term" value="C:ribonuclease H2 complex"/>
    <property type="evidence" value="ECO:0007669"/>
    <property type="project" value="TreeGrafter"/>
</dbReference>
<feature type="binding site" evidence="14 15">
    <location>
        <position position="8"/>
    </location>
    <ligand>
        <name>a divalent metal cation</name>
        <dbReference type="ChEBI" id="CHEBI:60240"/>
    </ligand>
</feature>
<evidence type="ECO:0000256" key="11">
    <source>
        <dbReference type="ARBA" id="ARBA00022759"/>
    </source>
</evidence>
<evidence type="ECO:0000256" key="2">
    <source>
        <dbReference type="ARBA" id="ARBA00001946"/>
    </source>
</evidence>
<dbReference type="PANTHER" id="PTHR10954:SF18">
    <property type="entry name" value="RIBONUCLEASE HII"/>
    <property type="match status" value="1"/>
</dbReference>
<evidence type="ECO:0000313" key="18">
    <source>
        <dbReference type="EMBL" id="RCN59216.1"/>
    </source>
</evidence>
<dbReference type="GO" id="GO:0005737">
    <property type="term" value="C:cytoplasm"/>
    <property type="evidence" value="ECO:0007669"/>
    <property type="project" value="UniProtKB-SubCell"/>
</dbReference>
<dbReference type="AlphaFoldDB" id="A0A368HIL4"/>
<evidence type="ECO:0000313" key="19">
    <source>
        <dbReference type="Proteomes" id="UP000253250"/>
    </source>
</evidence>
<keyword evidence="12 14" id="KW-0378">Hydrolase</keyword>
<dbReference type="GO" id="GO:0006298">
    <property type="term" value="P:mismatch repair"/>
    <property type="evidence" value="ECO:0007669"/>
    <property type="project" value="TreeGrafter"/>
</dbReference>
<dbReference type="CDD" id="cd07182">
    <property type="entry name" value="RNase_HII_bacteria_HII_like"/>
    <property type="match status" value="1"/>
</dbReference>
<gene>
    <name evidence="14" type="primary">rnhB</name>
    <name evidence="18" type="ORF">C4900_05745</name>
</gene>
<dbReference type="GO" id="GO:0003723">
    <property type="term" value="F:RNA binding"/>
    <property type="evidence" value="ECO:0007669"/>
    <property type="project" value="UniProtKB-UniRule"/>
</dbReference>
<dbReference type="FunFam" id="3.30.420.10:FF:000006">
    <property type="entry name" value="Ribonuclease HII"/>
    <property type="match status" value="1"/>
</dbReference>
<dbReference type="OrthoDB" id="9803420at2"/>
<evidence type="ECO:0000256" key="13">
    <source>
        <dbReference type="ARBA" id="ARBA00023211"/>
    </source>
</evidence>
<comment type="similarity">
    <text evidence="5 14 16">Belongs to the RNase HII family.</text>
</comment>
<keyword evidence="19" id="KW-1185">Reference proteome</keyword>
<dbReference type="EC" id="3.1.26.4" evidence="6 14"/>
<dbReference type="Proteomes" id="UP000253250">
    <property type="component" value="Unassembled WGS sequence"/>
</dbReference>